<feature type="transmembrane region" description="Helical" evidence="2">
    <location>
        <begin position="245"/>
        <end position="267"/>
    </location>
</feature>
<organism evidence="5 6">
    <name type="scientific">Confluentibacter flavum</name>
    <dbReference type="NCBI Taxonomy" id="1909700"/>
    <lineage>
        <taxon>Bacteria</taxon>
        <taxon>Pseudomonadati</taxon>
        <taxon>Bacteroidota</taxon>
        <taxon>Flavobacteriia</taxon>
        <taxon>Flavobacteriales</taxon>
        <taxon>Flavobacteriaceae</taxon>
        <taxon>Confluentibacter</taxon>
    </lineage>
</organism>
<dbReference type="Pfam" id="PF14257">
    <property type="entry name" value="DUF4349"/>
    <property type="match status" value="1"/>
</dbReference>
<feature type="coiled-coil region" evidence="1">
    <location>
        <begin position="158"/>
        <end position="205"/>
    </location>
</feature>
<keyword evidence="2" id="KW-1133">Transmembrane helix</keyword>
<dbReference type="EMBL" id="PJEO01000017">
    <property type="protein sequence ID" value="PKQ45799.1"/>
    <property type="molecule type" value="Genomic_DNA"/>
</dbReference>
<evidence type="ECO:0000259" key="4">
    <source>
        <dbReference type="Pfam" id="PF14257"/>
    </source>
</evidence>
<evidence type="ECO:0000313" key="6">
    <source>
        <dbReference type="Proteomes" id="UP000233435"/>
    </source>
</evidence>
<dbReference type="InterPro" id="IPR025645">
    <property type="entry name" value="DUF4349"/>
</dbReference>
<keyword evidence="3" id="KW-0732">Signal</keyword>
<keyword evidence="2" id="KW-0472">Membrane</keyword>
<dbReference type="AlphaFoldDB" id="A0A2N3HLF4"/>
<dbReference type="Proteomes" id="UP000233435">
    <property type="component" value="Unassembled WGS sequence"/>
</dbReference>
<feature type="domain" description="DUF4349" evidence="4">
    <location>
        <begin position="62"/>
        <end position="266"/>
    </location>
</feature>
<proteinExistence type="predicted"/>
<gene>
    <name evidence="5" type="ORF">CSW08_06975</name>
</gene>
<feature type="chain" id="PRO_5014742576" evidence="3">
    <location>
        <begin position="22"/>
        <end position="277"/>
    </location>
</feature>
<protein>
    <submittedName>
        <fullName evidence="5">DUF4349 domain-containing protein</fullName>
    </submittedName>
</protein>
<evidence type="ECO:0000256" key="1">
    <source>
        <dbReference type="SAM" id="Coils"/>
    </source>
</evidence>
<dbReference type="RefSeq" id="WP_106659189.1">
    <property type="nucleotide sequence ID" value="NZ_PJEO01000017.1"/>
</dbReference>
<reference evidence="5 6" key="1">
    <citation type="submission" date="2017-12" db="EMBL/GenBank/DDBJ databases">
        <title>Confluentibacter flavum sp. nov., isolated from the saline lake.</title>
        <authorList>
            <person name="Yu L."/>
        </authorList>
    </citation>
    <scope>NUCLEOTIDE SEQUENCE [LARGE SCALE GENOMIC DNA]</scope>
    <source>
        <strain evidence="5 6">3B</strain>
    </source>
</reference>
<accession>A0A2N3HLF4</accession>
<comment type="caution">
    <text evidence="5">The sequence shown here is derived from an EMBL/GenBank/DDBJ whole genome shotgun (WGS) entry which is preliminary data.</text>
</comment>
<sequence>MKLIFSFFVLMLPLMCSESNSDDTGYADREEIVVEPSGSSLKQSVINNDSGAVDMVSEDVEQKIIKESYLHFETQDLDKTYSEIKQIVLQNKGIIQSDNANKSYNTITRHLTIRIPTNTFQNTIDSIIKHVAYFDTKSISARDVTEEFIDLEARLKAKQTLEKRYLELLAKANNVKDMLEIERELSNIREEIEAKQGRLKYLDNQVSLSTINIEFYKQTAETGITTSYGKKMWNAIGSGFDGLSVFFLGILYIWPFIIIIIIVFFVLKRWINKKSKK</sequence>
<evidence type="ECO:0000313" key="5">
    <source>
        <dbReference type="EMBL" id="PKQ45799.1"/>
    </source>
</evidence>
<evidence type="ECO:0000256" key="3">
    <source>
        <dbReference type="SAM" id="SignalP"/>
    </source>
</evidence>
<evidence type="ECO:0000256" key="2">
    <source>
        <dbReference type="SAM" id="Phobius"/>
    </source>
</evidence>
<name>A0A2N3HLF4_9FLAO</name>
<dbReference type="OrthoDB" id="5381491at2"/>
<keyword evidence="6" id="KW-1185">Reference proteome</keyword>
<keyword evidence="1" id="KW-0175">Coiled coil</keyword>
<keyword evidence="2" id="KW-0812">Transmembrane</keyword>
<feature type="signal peptide" evidence="3">
    <location>
        <begin position="1"/>
        <end position="21"/>
    </location>
</feature>